<dbReference type="AlphaFoldDB" id="A0A8S9G3T7"/>
<feature type="region of interest" description="Disordered" evidence="1">
    <location>
        <begin position="1"/>
        <end position="115"/>
    </location>
</feature>
<comment type="caution">
    <text evidence="2">The sequence shown here is derived from an EMBL/GenBank/DDBJ whole genome shotgun (WGS) entry which is preliminary data.</text>
</comment>
<reference evidence="2" key="1">
    <citation type="submission" date="2019-12" db="EMBL/GenBank/DDBJ databases">
        <title>Genome sequencing and annotation of Brassica cretica.</title>
        <authorList>
            <person name="Studholme D.J."/>
            <person name="Sarris P.F."/>
        </authorList>
    </citation>
    <scope>NUCLEOTIDE SEQUENCE</scope>
    <source>
        <strain evidence="2">PFS-001/15</strain>
        <tissue evidence="2">Leaf</tissue>
    </source>
</reference>
<evidence type="ECO:0000313" key="3">
    <source>
        <dbReference type="Proteomes" id="UP000712281"/>
    </source>
</evidence>
<gene>
    <name evidence="2" type="ORF">F2Q68_00022111</name>
</gene>
<feature type="compositionally biased region" description="Polar residues" evidence="1">
    <location>
        <begin position="1"/>
        <end position="108"/>
    </location>
</feature>
<accession>A0A8S9G3T7</accession>
<name>A0A8S9G3T7_BRACR</name>
<dbReference type="EMBL" id="QGKW02002228">
    <property type="protein sequence ID" value="KAF2539307.1"/>
    <property type="molecule type" value="Genomic_DNA"/>
</dbReference>
<evidence type="ECO:0000313" key="2">
    <source>
        <dbReference type="EMBL" id="KAF2539307.1"/>
    </source>
</evidence>
<sequence length="254" mass="28412">MSSRRPTGMSSRRPTGMSSRRPTGMSSRRPTGMSSRRPTGMSSRRPTGMSSRRPTGMSSRRPTGMSSRRPTGMSSRRPTGMSSRRPTGMSSRRPTGMSSRRPTGMSSRRPTEDLPVSSLAVEDLRMMRQLHAVNGEWLLKDCRWDFVVDNVKGARIIFLGEGSTHAELLAMAQEDYNLDMSTESVEITYSLPAEMMQAPDTPPIHVTSDRQSHSSILFLVGYFRLRSVRVEDLPVSSLPVEDLRMMRQLHAVYG</sequence>
<dbReference type="Proteomes" id="UP000712281">
    <property type="component" value="Unassembled WGS sequence"/>
</dbReference>
<protein>
    <submittedName>
        <fullName evidence="2">Uncharacterized protein</fullName>
    </submittedName>
</protein>
<evidence type="ECO:0000256" key="1">
    <source>
        <dbReference type="SAM" id="MobiDB-lite"/>
    </source>
</evidence>
<organism evidence="2 3">
    <name type="scientific">Brassica cretica</name>
    <name type="common">Mustard</name>
    <dbReference type="NCBI Taxonomy" id="69181"/>
    <lineage>
        <taxon>Eukaryota</taxon>
        <taxon>Viridiplantae</taxon>
        <taxon>Streptophyta</taxon>
        <taxon>Embryophyta</taxon>
        <taxon>Tracheophyta</taxon>
        <taxon>Spermatophyta</taxon>
        <taxon>Magnoliopsida</taxon>
        <taxon>eudicotyledons</taxon>
        <taxon>Gunneridae</taxon>
        <taxon>Pentapetalae</taxon>
        <taxon>rosids</taxon>
        <taxon>malvids</taxon>
        <taxon>Brassicales</taxon>
        <taxon>Brassicaceae</taxon>
        <taxon>Brassiceae</taxon>
        <taxon>Brassica</taxon>
    </lineage>
</organism>
<proteinExistence type="predicted"/>